<evidence type="ECO:0000256" key="2">
    <source>
        <dbReference type="SAM" id="Phobius"/>
    </source>
</evidence>
<keyword evidence="4" id="KW-1185">Reference proteome</keyword>
<feature type="transmembrane region" description="Helical" evidence="2">
    <location>
        <begin position="92"/>
        <end position="109"/>
    </location>
</feature>
<accession>A0A1M6UST2</accession>
<dbReference type="Proteomes" id="UP000184111">
    <property type="component" value="Unassembled WGS sequence"/>
</dbReference>
<proteinExistence type="predicted"/>
<feature type="compositionally biased region" description="Low complexity" evidence="1">
    <location>
        <begin position="35"/>
        <end position="46"/>
    </location>
</feature>
<keyword evidence="2" id="KW-1133">Transmembrane helix</keyword>
<organism evidence="3 4">
    <name type="scientific">Actinacidiphila paucisporea</name>
    <dbReference type="NCBI Taxonomy" id="310782"/>
    <lineage>
        <taxon>Bacteria</taxon>
        <taxon>Bacillati</taxon>
        <taxon>Actinomycetota</taxon>
        <taxon>Actinomycetes</taxon>
        <taxon>Kitasatosporales</taxon>
        <taxon>Streptomycetaceae</taxon>
        <taxon>Actinacidiphila</taxon>
    </lineage>
</organism>
<feature type="compositionally biased region" description="Pro residues" evidence="1">
    <location>
        <begin position="1"/>
        <end position="10"/>
    </location>
</feature>
<dbReference type="STRING" id="310782.SAMN05216499_101468"/>
<keyword evidence="2" id="KW-0812">Transmembrane</keyword>
<reference evidence="3 4" key="1">
    <citation type="submission" date="2016-11" db="EMBL/GenBank/DDBJ databases">
        <authorList>
            <person name="Jaros S."/>
            <person name="Januszkiewicz K."/>
            <person name="Wedrychowicz H."/>
        </authorList>
    </citation>
    <scope>NUCLEOTIDE SEQUENCE [LARGE SCALE GENOMIC DNA]</scope>
    <source>
        <strain evidence="3 4">CGMCC 4.2025</strain>
    </source>
</reference>
<gene>
    <name evidence="3" type="ORF">SAMN05216499_101468</name>
</gene>
<keyword evidence="2" id="KW-0472">Membrane</keyword>
<evidence type="ECO:0000256" key="1">
    <source>
        <dbReference type="SAM" id="MobiDB-lite"/>
    </source>
</evidence>
<feature type="compositionally biased region" description="Gly residues" evidence="1">
    <location>
        <begin position="48"/>
        <end position="60"/>
    </location>
</feature>
<protein>
    <recommendedName>
        <fullName evidence="5">Heavy metal transporter</fullName>
    </recommendedName>
</protein>
<name>A0A1M6UST2_9ACTN</name>
<sequence length="386" mass="39289">MRGTKTPPPAEAGAAGARPAGVPDGCAREKPSDQAGRVATVRAAGGHPFQGGARGSGAGEGSRESRYALPVPTSGASSGGERNRPRRRAARVLIALLVLAVAAYVAYHLSGKSPLSAGCVVRSDDDTLQLTQPEAANAATIAAVAAARGLPERAVTIALATALQESRLDNLDHGDRDSLGLFQQRPSQGWGTRQQVLDPVYSTNAFYDRLVKIDGYSRLPLTVAAQKVQRSGYPQAYAKHEADATMLSAALVGRKAGALSCTTGADKADSAGGAPGDPALVATELKREFGARTRPKTAGEPAGTVSVAAAAPGGGTAGDTVRRGWQLAQWSVAHAHDLKVSTVSFAGMRWQAAHSGSGWRKAAEGAGSGGSADGAGGGFVRITVAQ</sequence>
<evidence type="ECO:0008006" key="5">
    <source>
        <dbReference type="Google" id="ProtNLM"/>
    </source>
</evidence>
<evidence type="ECO:0000313" key="4">
    <source>
        <dbReference type="Proteomes" id="UP000184111"/>
    </source>
</evidence>
<evidence type="ECO:0000313" key="3">
    <source>
        <dbReference type="EMBL" id="SHK72191.1"/>
    </source>
</evidence>
<feature type="region of interest" description="Disordered" evidence="1">
    <location>
        <begin position="1"/>
        <end position="85"/>
    </location>
</feature>
<feature type="compositionally biased region" description="Low complexity" evidence="1">
    <location>
        <begin position="11"/>
        <end position="25"/>
    </location>
</feature>
<dbReference type="EMBL" id="FRBI01000001">
    <property type="protein sequence ID" value="SHK72191.1"/>
    <property type="molecule type" value="Genomic_DNA"/>
</dbReference>
<dbReference type="AlphaFoldDB" id="A0A1M6UST2"/>